<feature type="region of interest" description="Disordered" evidence="1">
    <location>
        <begin position="1"/>
        <end position="25"/>
    </location>
</feature>
<organism evidence="2 3">
    <name type="scientific">Liparis tanakae</name>
    <name type="common">Tanaka's snailfish</name>
    <dbReference type="NCBI Taxonomy" id="230148"/>
    <lineage>
        <taxon>Eukaryota</taxon>
        <taxon>Metazoa</taxon>
        <taxon>Chordata</taxon>
        <taxon>Craniata</taxon>
        <taxon>Vertebrata</taxon>
        <taxon>Euteleostomi</taxon>
        <taxon>Actinopterygii</taxon>
        <taxon>Neopterygii</taxon>
        <taxon>Teleostei</taxon>
        <taxon>Neoteleostei</taxon>
        <taxon>Acanthomorphata</taxon>
        <taxon>Eupercaria</taxon>
        <taxon>Perciformes</taxon>
        <taxon>Cottioidei</taxon>
        <taxon>Cottales</taxon>
        <taxon>Liparidae</taxon>
        <taxon>Liparis</taxon>
    </lineage>
</organism>
<dbReference type="Proteomes" id="UP000314294">
    <property type="component" value="Unassembled WGS sequence"/>
</dbReference>
<evidence type="ECO:0000313" key="2">
    <source>
        <dbReference type="EMBL" id="TNN50747.1"/>
    </source>
</evidence>
<proteinExistence type="predicted"/>
<protein>
    <submittedName>
        <fullName evidence="2">Uncharacterized protein</fullName>
    </submittedName>
</protein>
<feature type="region of interest" description="Disordered" evidence="1">
    <location>
        <begin position="43"/>
        <end position="71"/>
    </location>
</feature>
<evidence type="ECO:0000313" key="3">
    <source>
        <dbReference type="Proteomes" id="UP000314294"/>
    </source>
</evidence>
<gene>
    <name evidence="2" type="ORF">EYF80_039068</name>
</gene>
<evidence type="ECO:0000256" key="1">
    <source>
        <dbReference type="SAM" id="MobiDB-lite"/>
    </source>
</evidence>
<dbReference type="AlphaFoldDB" id="A0A4Z2GAX1"/>
<accession>A0A4Z2GAX1</accession>
<keyword evidence="3" id="KW-1185">Reference proteome</keyword>
<name>A0A4Z2GAX1_9TELE</name>
<sequence length="143" mass="15570">MTTAAVLSHSHTLRPRLSHRGPRRGGCSWRLINKRTLGLASAASSQYSVPQERSASSVPTPPENRAKKRSTFSLTAGDISGGSLHARLLRDAPDAAIFILTFNLPPLSSSLIFSRASTVLLRSLCMRRPKSLNMVEPPESTMF</sequence>
<dbReference type="EMBL" id="SRLO01000607">
    <property type="protein sequence ID" value="TNN50747.1"/>
    <property type="molecule type" value="Genomic_DNA"/>
</dbReference>
<reference evidence="2 3" key="1">
    <citation type="submission" date="2019-03" db="EMBL/GenBank/DDBJ databases">
        <title>First draft genome of Liparis tanakae, snailfish: a comprehensive survey of snailfish specific genes.</title>
        <authorList>
            <person name="Kim W."/>
            <person name="Song I."/>
            <person name="Jeong J.-H."/>
            <person name="Kim D."/>
            <person name="Kim S."/>
            <person name="Ryu S."/>
            <person name="Song J.Y."/>
            <person name="Lee S.K."/>
        </authorList>
    </citation>
    <scope>NUCLEOTIDE SEQUENCE [LARGE SCALE GENOMIC DNA]</scope>
    <source>
        <tissue evidence="2">Muscle</tissue>
    </source>
</reference>
<feature type="compositionally biased region" description="Basic residues" evidence="1">
    <location>
        <begin position="11"/>
        <end position="23"/>
    </location>
</feature>
<comment type="caution">
    <text evidence="2">The sequence shown here is derived from an EMBL/GenBank/DDBJ whole genome shotgun (WGS) entry which is preliminary data.</text>
</comment>
<feature type="compositionally biased region" description="Polar residues" evidence="1">
    <location>
        <begin position="43"/>
        <end position="58"/>
    </location>
</feature>